<dbReference type="InterPro" id="IPR003599">
    <property type="entry name" value="Ig_sub"/>
</dbReference>
<dbReference type="InterPro" id="IPR001608">
    <property type="entry name" value="Ala_racemase_N"/>
</dbReference>
<dbReference type="GO" id="GO:0090263">
    <property type="term" value="P:positive regulation of canonical Wnt signaling pathway"/>
    <property type="evidence" value="ECO:0007669"/>
    <property type="project" value="TreeGrafter"/>
</dbReference>
<evidence type="ECO:0000259" key="20">
    <source>
        <dbReference type="PROSITE" id="PS50261"/>
    </source>
</evidence>
<dbReference type="InterPro" id="IPR003591">
    <property type="entry name" value="Leu-rich_rpt_typical-subtyp"/>
</dbReference>
<dbReference type="SMART" id="SM00082">
    <property type="entry name" value="LRRCT"/>
    <property type="match status" value="1"/>
</dbReference>
<dbReference type="Gene3D" id="4.10.1240.10">
    <property type="entry name" value="GPCR, family 2, extracellular hormone receptor domain"/>
    <property type="match status" value="1"/>
</dbReference>
<keyword evidence="9" id="KW-0297">G-protein coupled receptor</keyword>
<keyword evidence="13" id="KW-0807">Transducer</keyword>
<name>A0A6B0R1Z2_9CETA</name>
<dbReference type="InterPro" id="IPR036179">
    <property type="entry name" value="Ig-like_dom_sf"/>
</dbReference>
<dbReference type="HAMAP" id="MF_02087">
    <property type="entry name" value="PLP_homeostasis"/>
    <property type="match status" value="1"/>
</dbReference>
<dbReference type="InterPro" id="IPR017981">
    <property type="entry name" value="GPCR_2-like_7TM"/>
</dbReference>
<evidence type="ECO:0000256" key="4">
    <source>
        <dbReference type="ARBA" id="ARBA00022692"/>
    </source>
</evidence>
<dbReference type="InterPro" id="IPR007110">
    <property type="entry name" value="Ig-like_dom"/>
</dbReference>
<evidence type="ECO:0000256" key="2">
    <source>
        <dbReference type="ARBA" id="ARBA00007343"/>
    </source>
</evidence>
<dbReference type="InterPro" id="IPR000832">
    <property type="entry name" value="GPCR_2_secretin-like"/>
</dbReference>
<dbReference type="GO" id="GO:0030170">
    <property type="term" value="F:pyridoxal phosphate binding"/>
    <property type="evidence" value="ECO:0007669"/>
    <property type="project" value="UniProtKB-UniRule"/>
</dbReference>
<comment type="similarity">
    <text evidence="15">Belongs to the pyridoxal phosphate-binding protein YggS/PROSC family.</text>
</comment>
<dbReference type="GO" id="GO:1990909">
    <property type="term" value="C:Wnt signalosome"/>
    <property type="evidence" value="ECO:0007669"/>
    <property type="project" value="TreeGrafter"/>
</dbReference>
<feature type="modified residue" description="N6-(pyridoxal phosphate)lysine" evidence="15">
    <location>
        <position position="41"/>
    </location>
</feature>
<evidence type="ECO:0000256" key="1">
    <source>
        <dbReference type="ARBA" id="ARBA00004141"/>
    </source>
</evidence>
<dbReference type="GO" id="GO:0002040">
    <property type="term" value="P:sprouting angiogenesis"/>
    <property type="evidence" value="ECO:0007669"/>
    <property type="project" value="TreeGrafter"/>
</dbReference>
<evidence type="ECO:0000256" key="9">
    <source>
        <dbReference type="ARBA" id="ARBA00023040"/>
    </source>
</evidence>
<dbReference type="InterPro" id="IPR032675">
    <property type="entry name" value="LRR_dom_sf"/>
</dbReference>
<evidence type="ECO:0000259" key="19">
    <source>
        <dbReference type="PROSITE" id="PS50227"/>
    </source>
</evidence>
<reference evidence="22" key="1">
    <citation type="submission" date="2019-10" db="EMBL/GenBank/DDBJ databases">
        <title>The sequence and de novo assembly of the wild yak genome.</title>
        <authorList>
            <person name="Liu Y."/>
        </authorList>
    </citation>
    <scope>NUCLEOTIDE SEQUENCE [LARGE SCALE GENOMIC DNA]</scope>
    <source>
        <strain evidence="22">WY2019</strain>
    </source>
</reference>
<dbReference type="FunFam" id="2.60.40.10:FF:000496">
    <property type="entry name" value="Adhesion G protein-coupled receptor A2"/>
    <property type="match status" value="1"/>
</dbReference>
<organism evidence="22 23">
    <name type="scientific">Bos mutus</name>
    <name type="common">wild yak</name>
    <dbReference type="NCBI Taxonomy" id="72004"/>
    <lineage>
        <taxon>Eukaryota</taxon>
        <taxon>Metazoa</taxon>
        <taxon>Chordata</taxon>
        <taxon>Craniata</taxon>
        <taxon>Vertebrata</taxon>
        <taxon>Euteleostomi</taxon>
        <taxon>Mammalia</taxon>
        <taxon>Eutheria</taxon>
        <taxon>Laurasiatheria</taxon>
        <taxon>Artiodactyla</taxon>
        <taxon>Ruminantia</taxon>
        <taxon>Pecora</taxon>
        <taxon>Bovidae</taxon>
        <taxon>Bovinae</taxon>
        <taxon>Bos</taxon>
    </lineage>
</organism>
<dbReference type="Gene3D" id="2.60.40.10">
    <property type="entry name" value="Immunoglobulins"/>
    <property type="match status" value="1"/>
</dbReference>
<dbReference type="Pfam" id="PF01168">
    <property type="entry name" value="Ala_racemase_N"/>
    <property type="match status" value="1"/>
</dbReference>
<feature type="transmembrane region" description="Helical" evidence="17">
    <location>
        <begin position="1005"/>
        <end position="1026"/>
    </location>
</feature>
<keyword evidence="6" id="KW-0677">Repeat</keyword>
<dbReference type="FunFam" id="3.20.20.10:FF:000007">
    <property type="entry name" value="Pyridoxal phosphate homeostasis protein"/>
    <property type="match status" value="1"/>
</dbReference>
<evidence type="ECO:0000256" key="13">
    <source>
        <dbReference type="ARBA" id="ARBA00023224"/>
    </source>
</evidence>
<evidence type="ECO:0000313" key="23">
    <source>
        <dbReference type="Proteomes" id="UP000322234"/>
    </source>
</evidence>
<dbReference type="Gene3D" id="1.20.1070.10">
    <property type="entry name" value="Rhodopsin 7-helix transmembrane proteins"/>
    <property type="match status" value="1"/>
</dbReference>
<dbReference type="InterPro" id="IPR000203">
    <property type="entry name" value="GPS"/>
</dbReference>
<dbReference type="Gene3D" id="2.60.220.50">
    <property type="match status" value="1"/>
</dbReference>
<dbReference type="InterPro" id="IPR029066">
    <property type="entry name" value="PLP-binding_barrel"/>
</dbReference>
<dbReference type="InterPro" id="IPR001611">
    <property type="entry name" value="Leu-rich_rpt"/>
</dbReference>
<keyword evidence="11" id="KW-1015">Disulfide bond</keyword>
<dbReference type="NCBIfam" id="TIGR00044">
    <property type="entry name" value="YggS family pyridoxal phosphate-dependent enzyme"/>
    <property type="match status" value="1"/>
</dbReference>
<evidence type="ECO:0000256" key="17">
    <source>
        <dbReference type="SAM" id="Phobius"/>
    </source>
</evidence>
<dbReference type="InterPro" id="IPR051963">
    <property type="entry name" value="Adhesion_GPCR_A"/>
</dbReference>
<dbReference type="SUPFAM" id="SSF51419">
    <property type="entry name" value="PLP-binding barrel"/>
    <property type="match status" value="1"/>
</dbReference>
<dbReference type="InterPro" id="IPR036445">
    <property type="entry name" value="GPCR_2_extracell_dom_sf"/>
</dbReference>
<evidence type="ECO:0000259" key="21">
    <source>
        <dbReference type="PROSITE" id="PS50835"/>
    </source>
</evidence>
<keyword evidence="23" id="KW-1185">Reference proteome</keyword>
<dbReference type="Pfam" id="PF00002">
    <property type="entry name" value="7tm_2"/>
    <property type="match status" value="1"/>
</dbReference>
<dbReference type="Proteomes" id="UP000322234">
    <property type="component" value="Unassembled WGS sequence"/>
</dbReference>
<evidence type="ECO:0000256" key="10">
    <source>
        <dbReference type="ARBA" id="ARBA00023136"/>
    </source>
</evidence>
<dbReference type="PROSITE" id="PS01211">
    <property type="entry name" value="UPF0001"/>
    <property type="match status" value="1"/>
</dbReference>
<feature type="domain" description="G-protein coupled receptors family 2 profile 2" evidence="20">
    <location>
        <begin position="1002"/>
        <end position="1177"/>
    </location>
</feature>
<dbReference type="Pfam" id="PF13855">
    <property type="entry name" value="LRR_8"/>
    <property type="match status" value="1"/>
</dbReference>
<evidence type="ECO:0000313" key="22">
    <source>
        <dbReference type="EMBL" id="MXQ84169.1"/>
    </source>
</evidence>
<feature type="transmembrane region" description="Helical" evidence="17">
    <location>
        <begin position="1160"/>
        <end position="1183"/>
    </location>
</feature>
<dbReference type="SMART" id="SM00409">
    <property type="entry name" value="IG"/>
    <property type="match status" value="1"/>
</dbReference>
<dbReference type="FunFam" id="2.60.220.50:FF:000012">
    <property type="entry name" value="Adhesion G protein-coupled receptor A2"/>
    <property type="match status" value="1"/>
</dbReference>
<dbReference type="InterPro" id="IPR058808">
    <property type="entry name" value="GAIN_ADGRA2/3"/>
</dbReference>
<keyword evidence="14" id="KW-0393">Immunoglobulin domain</keyword>
<dbReference type="InterPro" id="IPR057244">
    <property type="entry name" value="GAIN_B"/>
</dbReference>
<feature type="region of interest" description="Disordered" evidence="16">
    <location>
        <begin position="800"/>
        <end position="821"/>
    </location>
</feature>
<dbReference type="Pfam" id="PF01825">
    <property type="entry name" value="GPS"/>
    <property type="match status" value="1"/>
</dbReference>
<dbReference type="SUPFAM" id="SSF52058">
    <property type="entry name" value="L domain-like"/>
    <property type="match status" value="1"/>
</dbReference>
<dbReference type="SUPFAM" id="SSF111418">
    <property type="entry name" value="Hormone receptor domain"/>
    <property type="match status" value="1"/>
</dbReference>
<feature type="domain" description="Ig-like" evidence="21">
    <location>
        <begin position="493"/>
        <end position="577"/>
    </location>
</feature>
<gene>
    <name evidence="15" type="primary">PROSC</name>
    <name evidence="22" type="ORF">E5288_WYG014159</name>
</gene>
<keyword evidence="5" id="KW-0732">Signal</keyword>
<keyword evidence="8 17" id="KW-1133">Transmembrane helix</keyword>
<dbReference type="PANTHER" id="PTHR45930">
    <property type="entry name" value="G-PROTEIN COUPLED RECEPTOR 124-LIKE PROTEIN"/>
    <property type="match status" value="1"/>
</dbReference>
<feature type="region of interest" description="Disordered" evidence="16">
    <location>
        <begin position="1189"/>
        <end position="1220"/>
    </location>
</feature>
<feature type="transmembrane region" description="Helical" evidence="17">
    <location>
        <begin position="1064"/>
        <end position="1086"/>
    </location>
</feature>
<feature type="transmembrane region" description="Helical" evidence="17">
    <location>
        <begin position="1120"/>
        <end position="1140"/>
    </location>
</feature>
<dbReference type="InterPro" id="IPR011078">
    <property type="entry name" value="PyrdxlP_homeostasis"/>
</dbReference>
<dbReference type="Pfam" id="PF26588">
    <property type="entry name" value="GAIN_ADGRA3"/>
    <property type="match status" value="1"/>
</dbReference>
<dbReference type="InterPro" id="IPR046338">
    <property type="entry name" value="GAIN_dom_sf"/>
</dbReference>
<protein>
    <recommendedName>
        <fullName evidence="15">Pyridoxal phosphate homeostasis protein</fullName>
        <shortName evidence="15">PLP homeostasis protein</shortName>
    </recommendedName>
    <alternativeName>
        <fullName evidence="15">Proline synthase co-transcribed bacterial homolog protein</fullName>
    </alternativeName>
</protein>
<evidence type="ECO:0000256" key="11">
    <source>
        <dbReference type="ARBA" id="ARBA00023157"/>
    </source>
</evidence>
<dbReference type="SUPFAM" id="SSF48726">
    <property type="entry name" value="Immunoglobulin"/>
    <property type="match status" value="1"/>
</dbReference>
<evidence type="ECO:0000256" key="5">
    <source>
        <dbReference type="ARBA" id="ARBA00022729"/>
    </source>
</evidence>
<feature type="domain" description="G-protein coupled receptors family 2 profile 1" evidence="19">
    <location>
        <begin position="560"/>
        <end position="654"/>
    </location>
</feature>
<dbReference type="InterPro" id="IPR013783">
    <property type="entry name" value="Ig-like_fold"/>
</dbReference>
<dbReference type="PROSITE" id="PS51450">
    <property type="entry name" value="LRR"/>
    <property type="match status" value="2"/>
</dbReference>
<keyword evidence="7 15" id="KW-0663">Pyridoxal phosphate</keyword>
<dbReference type="PROSITE" id="PS50261">
    <property type="entry name" value="G_PROTEIN_RECEP_F2_4"/>
    <property type="match status" value="1"/>
</dbReference>
<evidence type="ECO:0000256" key="7">
    <source>
        <dbReference type="ARBA" id="ARBA00022898"/>
    </source>
</evidence>
<dbReference type="InterPro" id="IPR000483">
    <property type="entry name" value="Cys-rich_flank_reg_C"/>
</dbReference>
<keyword evidence="4 17" id="KW-0812">Transmembrane</keyword>
<evidence type="ECO:0000256" key="12">
    <source>
        <dbReference type="ARBA" id="ARBA00023170"/>
    </source>
</evidence>
<dbReference type="GO" id="GO:0007166">
    <property type="term" value="P:cell surface receptor signaling pathway"/>
    <property type="evidence" value="ECO:0007669"/>
    <property type="project" value="InterPro"/>
</dbReference>
<dbReference type="Gene3D" id="3.80.10.10">
    <property type="entry name" value="Ribonuclease Inhibitor"/>
    <property type="match status" value="1"/>
</dbReference>
<feature type="domain" description="GAIN-B" evidence="18">
    <location>
        <begin position="827"/>
        <end position="992"/>
    </location>
</feature>
<dbReference type="FunFam" id="3.80.10.10:FF:000976">
    <property type="entry name" value="Adhesion G protein-coupled receptor A2"/>
    <property type="match status" value="1"/>
</dbReference>
<dbReference type="SMART" id="SM00369">
    <property type="entry name" value="LRR_TYP"/>
    <property type="match status" value="4"/>
</dbReference>
<keyword evidence="10 17" id="KW-0472">Membrane</keyword>
<keyword evidence="12" id="KW-0675">Receptor</keyword>
<evidence type="ECO:0000256" key="6">
    <source>
        <dbReference type="ARBA" id="ARBA00022737"/>
    </source>
</evidence>
<dbReference type="PANTHER" id="PTHR45930:SF1">
    <property type="entry name" value="ADHESION G PROTEIN-COUPLED RECEPTOR A2"/>
    <property type="match status" value="1"/>
</dbReference>
<evidence type="ECO:0000256" key="3">
    <source>
        <dbReference type="ARBA" id="ARBA00022614"/>
    </source>
</evidence>
<accession>A0A6B0R1Z2</accession>
<dbReference type="InterPro" id="IPR001879">
    <property type="entry name" value="GPCR_2_extracellular_dom"/>
</dbReference>
<keyword evidence="3" id="KW-0433">Leucine-rich repeat</keyword>
<comment type="function">
    <text evidence="15">Pyridoxal 5'-phosphate (PLP)-binding protein, which may be involved in intracellular homeostatic regulation of pyridoxal 5'-phosphate (PLP), the active form of vitamin B6.</text>
</comment>
<evidence type="ECO:0000256" key="8">
    <source>
        <dbReference type="ARBA" id="ARBA00022989"/>
    </source>
</evidence>
<proteinExistence type="inferred from homology"/>
<dbReference type="GO" id="GO:0005886">
    <property type="term" value="C:plasma membrane"/>
    <property type="evidence" value="ECO:0007669"/>
    <property type="project" value="TreeGrafter"/>
</dbReference>
<dbReference type="GO" id="GO:0004930">
    <property type="term" value="F:G protein-coupled receptor activity"/>
    <property type="evidence" value="ECO:0007669"/>
    <property type="project" value="UniProtKB-KW"/>
</dbReference>
<feature type="transmembrane region" description="Helical" evidence="17">
    <location>
        <begin position="1038"/>
        <end position="1058"/>
    </location>
</feature>
<dbReference type="GO" id="GO:0007417">
    <property type="term" value="P:central nervous system development"/>
    <property type="evidence" value="ECO:0007669"/>
    <property type="project" value="TreeGrafter"/>
</dbReference>
<evidence type="ECO:0000256" key="15">
    <source>
        <dbReference type="HAMAP-Rule" id="MF_03225"/>
    </source>
</evidence>
<evidence type="ECO:0000256" key="14">
    <source>
        <dbReference type="ARBA" id="ARBA00023319"/>
    </source>
</evidence>
<dbReference type="EMBL" id="VBQZ03000020">
    <property type="protein sequence ID" value="MXQ84169.1"/>
    <property type="molecule type" value="Genomic_DNA"/>
</dbReference>
<dbReference type="PROSITE" id="PS50221">
    <property type="entry name" value="GAIN_B"/>
    <property type="match status" value="1"/>
</dbReference>
<sequence>MSAELGIGFALRAVNERVQQAVARRPRDLPAIQPRLVAVSKTKPADMVIEAYSHGQRTFGENYVQELLEKASNPQILSSCPEIKWHFIGHLQKQNVNKLMAVPNLSMLETVDSVKLADKVNSAWQKKGSPERLKVMVQINTSGEASKHGLPPAETAALVEHINARCPSLEFVGLMTIGSFGHDLSQGPNPDFQVLLSLREELCRKLGAPPEQVELSMGMSVDFQHAARFSCNLQPRHNSLDQKLSGEIVSEGKTNRMASRTVKSLKKLSGGVETTQPPSRFPFPVLLTLVATVSPPPLALELELAQGLSDCVQNNTVTTLVGLLSNNKITGLRSGAFLGLSLLEKLDLRNNVISTVQPGAFLGLGELKRLDLSNNRIGCLTSGTFQGLPRLLRLNISGNIFSSLQPGVFDELPALKAVDFGTEFLTCDCHLRWLLPWARNRSLQLSERTLCAYPSALHAQALAGLQEAQLRCEGALELHTHHLIPSLRQVVFQGDRLPFQCSASYLGNDTRIRWYHNRAPVEGDEQAGVLLADSLVHDCTFITSELTLSHIGVWASGEWECSVSTVQGNASKKVEIVVLETSASYCPAERVANNRGDFRWPRTLAGITAYQSCLQYPFTSVPLSGGAPGTRASRRCDRAGRWEPGDYSHCLYTNDITRVLYTFVLMPINASNALTLAHQLRVYTAEAASFSDMMDVVYVAQMIQKFLGYVDQIKELVEVMVDMASNLMLVDEHLLWLAQREDKACSGIVGALERIGGAALSPHAQHISVNSRNVALEAYLIKPHSYVGLTCTAFQRREAGMPGTRHAGPGQSPSPETEPLADQQLRFRCTTGRPNVSLSAFHIKNSVALASIQLPPSLFSTPPAALAPPAPPDCTLQLLVFRNGRLFRTLGNTSRPGATGPGRRRGVATPVIFAGTSGCGVGNLTEPVAVSLRHWAEGAEPMAAWWSQEGPGGPGGWRSEGCQLRSSQPNVSSLHCQHLGNVAVLMELSAFPREAGGSGAGLHPVVYPCTALLLLCLFSTIITYILNHSSIHVSRKGWHMLLNLCFHMAMTSAVFAGGITLTNYQMVCQAVGITLHYSSLSTLLWMGVKARVLHKELTWRAPPPPEGDAAPPAPRPMLRFYLIAGGIPLIICGITAAVNIHNYLDHSPYCWLVWRPSLGAFYIPVALILLITWIYFLCAGLRLRGPLAQSPKGGTGRVSLEPGEELRGSTRLRSSGPLLSDSGSLLAAGSTGVVTPGPPEDGDGLYSPGVQLGALVTTHFLYLATWACGALTVSQRWLPRVVCSCLLNGAPKGGKYDDVPSSGAEAAGGGCMKTGLWKSETTV</sequence>
<dbReference type="CDD" id="cd06822">
    <property type="entry name" value="PLPDE_III_YBL036c_euk"/>
    <property type="match status" value="1"/>
</dbReference>
<evidence type="ECO:0000256" key="16">
    <source>
        <dbReference type="SAM" id="MobiDB-lite"/>
    </source>
</evidence>
<dbReference type="PROSITE" id="PS50227">
    <property type="entry name" value="G_PROTEIN_RECEP_F2_3"/>
    <property type="match status" value="1"/>
</dbReference>
<dbReference type="PROSITE" id="PS50835">
    <property type="entry name" value="IG_LIKE"/>
    <property type="match status" value="1"/>
</dbReference>
<dbReference type="Gene3D" id="3.20.20.10">
    <property type="entry name" value="Alanine racemase"/>
    <property type="match status" value="1"/>
</dbReference>
<comment type="subcellular location">
    <subcellularLocation>
        <location evidence="1">Membrane</location>
        <topology evidence="1">Multi-pass membrane protein</topology>
    </subcellularLocation>
</comment>
<comment type="caution">
    <text evidence="22">The sequence shown here is derived from an EMBL/GenBank/DDBJ whole genome shotgun (WGS) entry which is preliminary data.</text>
</comment>
<comment type="similarity">
    <text evidence="2">Belongs to the G-protein coupled receptor 2 family. Adhesion G-protein coupled receptor (ADGR) subfamily.</text>
</comment>
<evidence type="ECO:0000259" key="18">
    <source>
        <dbReference type="PROSITE" id="PS50221"/>
    </source>
</evidence>